<dbReference type="InterPro" id="IPR032821">
    <property type="entry name" value="PKS_assoc"/>
</dbReference>
<dbReference type="Gene3D" id="3.30.559.10">
    <property type="entry name" value="Chloramphenicol acetyltransferase-like domain"/>
    <property type="match status" value="1"/>
</dbReference>
<dbReference type="GO" id="GO:0004312">
    <property type="term" value="F:fatty acid synthase activity"/>
    <property type="evidence" value="ECO:0007669"/>
    <property type="project" value="TreeGrafter"/>
</dbReference>
<dbReference type="Pfam" id="PF02801">
    <property type="entry name" value="Ketoacyl-synt_C"/>
    <property type="match status" value="1"/>
</dbReference>
<dbReference type="Gene3D" id="3.40.50.720">
    <property type="entry name" value="NAD(P)-binding Rossmann-like Domain"/>
    <property type="match status" value="3"/>
</dbReference>
<evidence type="ECO:0000256" key="7">
    <source>
        <dbReference type="ARBA" id="ARBA00023002"/>
    </source>
</evidence>
<dbReference type="Pfam" id="PF00109">
    <property type="entry name" value="ketoacyl-synt"/>
    <property type="match status" value="1"/>
</dbReference>
<dbReference type="GO" id="GO:0006633">
    <property type="term" value="P:fatty acid biosynthetic process"/>
    <property type="evidence" value="ECO:0007669"/>
    <property type="project" value="InterPro"/>
</dbReference>
<evidence type="ECO:0000256" key="1">
    <source>
        <dbReference type="ARBA" id="ARBA00022450"/>
    </source>
</evidence>
<dbReference type="InterPro" id="IPR001227">
    <property type="entry name" value="Ac_transferase_dom_sf"/>
</dbReference>
<dbReference type="InterPro" id="IPR049551">
    <property type="entry name" value="PKS_DH_C"/>
</dbReference>
<dbReference type="SUPFAM" id="SSF52777">
    <property type="entry name" value="CoA-dependent acyltransferases"/>
    <property type="match status" value="2"/>
</dbReference>
<dbReference type="SMART" id="SM00827">
    <property type="entry name" value="PKS_AT"/>
    <property type="match status" value="1"/>
</dbReference>
<dbReference type="PROSITE" id="PS00012">
    <property type="entry name" value="PHOSPHOPANTETHEINE"/>
    <property type="match status" value="2"/>
</dbReference>
<dbReference type="Pfam" id="PF07993">
    <property type="entry name" value="NAD_binding_4"/>
    <property type="match status" value="1"/>
</dbReference>
<evidence type="ECO:0000256" key="2">
    <source>
        <dbReference type="ARBA" id="ARBA00022553"/>
    </source>
</evidence>
<dbReference type="SUPFAM" id="SSF53335">
    <property type="entry name" value="S-adenosyl-L-methionine-dependent methyltransferases"/>
    <property type="match status" value="1"/>
</dbReference>
<dbReference type="SUPFAM" id="SSF55048">
    <property type="entry name" value="Probable ACP-binding domain of malonyl-CoA ACP transacylase"/>
    <property type="match status" value="1"/>
</dbReference>
<dbReference type="InterPro" id="IPR009081">
    <property type="entry name" value="PP-bd_ACP"/>
</dbReference>
<dbReference type="InterPro" id="IPR045851">
    <property type="entry name" value="AMP-bd_C_sf"/>
</dbReference>
<keyword evidence="2" id="KW-0597">Phosphoprotein</keyword>
<dbReference type="InterPro" id="IPR029063">
    <property type="entry name" value="SAM-dependent_MTases_sf"/>
</dbReference>
<keyword evidence="7" id="KW-0560">Oxidoreductase</keyword>
<dbReference type="Gene3D" id="3.40.366.10">
    <property type="entry name" value="Malonyl-Coenzyme A Acyl Carrier Protein, domain 2"/>
    <property type="match status" value="1"/>
</dbReference>
<dbReference type="InterPro" id="IPR020841">
    <property type="entry name" value="PKS_Beta-ketoAc_synthase_dom"/>
</dbReference>
<dbReference type="InterPro" id="IPR016036">
    <property type="entry name" value="Malonyl_transacylase_ACP-bd"/>
</dbReference>
<dbReference type="SUPFAM" id="SSF51735">
    <property type="entry name" value="NAD(P)-binding Rossmann-fold domains"/>
    <property type="match status" value="2"/>
</dbReference>
<evidence type="ECO:0000313" key="14">
    <source>
        <dbReference type="EMBL" id="KAK2606675.1"/>
    </source>
</evidence>
<dbReference type="EMBL" id="JAUJFL010000003">
    <property type="protein sequence ID" value="KAK2606675.1"/>
    <property type="molecule type" value="Genomic_DNA"/>
</dbReference>
<dbReference type="InterPro" id="IPR016035">
    <property type="entry name" value="Acyl_Trfase/lysoPLipase"/>
</dbReference>
<protein>
    <submittedName>
        <fullName evidence="14">Uncharacterized protein</fullName>
    </submittedName>
</protein>
<dbReference type="InterPro" id="IPR018201">
    <property type="entry name" value="Ketoacyl_synth_AS"/>
</dbReference>
<dbReference type="PROSITE" id="PS52004">
    <property type="entry name" value="KS3_2"/>
    <property type="match status" value="1"/>
</dbReference>
<dbReference type="Pfam" id="PF08659">
    <property type="entry name" value="KR"/>
    <property type="match status" value="1"/>
</dbReference>
<dbReference type="SUPFAM" id="SSF52151">
    <property type="entry name" value="FabD/lysophospholipase-like"/>
    <property type="match status" value="1"/>
</dbReference>
<comment type="caution">
    <text evidence="14">The sequence shown here is derived from an EMBL/GenBank/DDBJ whole genome shotgun (WGS) entry which is preliminary data.</text>
</comment>
<name>A0AAD9SFW1_PHOAM</name>
<dbReference type="Gene3D" id="3.10.129.110">
    <property type="entry name" value="Polyketide synthase dehydratase"/>
    <property type="match status" value="1"/>
</dbReference>
<feature type="compositionally biased region" description="Polar residues" evidence="10">
    <location>
        <begin position="2674"/>
        <end position="2690"/>
    </location>
</feature>
<feature type="region of interest" description="Disordered" evidence="10">
    <location>
        <begin position="3712"/>
        <end position="3734"/>
    </location>
</feature>
<dbReference type="InterPro" id="IPR042104">
    <property type="entry name" value="PKS_dehydratase_sf"/>
</dbReference>
<feature type="region of interest" description="N-terminal hotdog fold" evidence="9">
    <location>
        <begin position="984"/>
        <end position="1143"/>
    </location>
</feature>
<dbReference type="GO" id="GO:0008168">
    <property type="term" value="F:methyltransferase activity"/>
    <property type="evidence" value="ECO:0007669"/>
    <property type="project" value="UniProtKB-KW"/>
</dbReference>
<dbReference type="InterPro" id="IPR036736">
    <property type="entry name" value="ACP-like_sf"/>
</dbReference>
<dbReference type="Proteomes" id="UP001265746">
    <property type="component" value="Unassembled WGS sequence"/>
</dbReference>
<dbReference type="PROSITE" id="PS50075">
    <property type="entry name" value="CARRIER"/>
    <property type="match status" value="2"/>
</dbReference>
<dbReference type="InterPro" id="IPR020807">
    <property type="entry name" value="PKS_DH"/>
</dbReference>
<proteinExistence type="predicted"/>
<dbReference type="Gene3D" id="1.10.1200.10">
    <property type="entry name" value="ACP-like"/>
    <property type="match status" value="2"/>
</dbReference>
<dbReference type="SMART" id="SM00822">
    <property type="entry name" value="PKS_KR"/>
    <property type="match status" value="1"/>
</dbReference>
<evidence type="ECO:0000256" key="8">
    <source>
        <dbReference type="ARBA" id="ARBA00023268"/>
    </source>
</evidence>
<dbReference type="InterPro" id="IPR050091">
    <property type="entry name" value="PKS_NRPS_Biosynth_Enz"/>
</dbReference>
<dbReference type="GO" id="GO:0016874">
    <property type="term" value="F:ligase activity"/>
    <property type="evidence" value="ECO:0007669"/>
    <property type="project" value="UniProtKB-KW"/>
</dbReference>
<dbReference type="Pfam" id="PF00550">
    <property type="entry name" value="PP-binding"/>
    <property type="match status" value="1"/>
</dbReference>
<dbReference type="InterPro" id="IPR006162">
    <property type="entry name" value="Ppantetheine_attach_site"/>
</dbReference>
<feature type="active site" description="Proton donor; for dehydratase activity" evidence="9">
    <location>
        <position position="1219"/>
    </location>
</feature>
<evidence type="ECO:0000259" key="12">
    <source>
        <dbReference type="PROSITE" id="PS52004"/>
    </source>
</evidence>
<dbReference type="Gene3D" id="3.30.70.3290">
    <property type="match status" value="1"/>
</dbReference>
<dbReference type="Pfam" id="PF00698">
    <property type="entry name" value="Acyl_transf_1"/>
    <property type="match status" value="1"/>
</dbReference>
<dbReference type="Pfam" id="PF23297">
    <property type="entry name" value="ACP_SdgA_C"/>
    <property type="match status" value="1"/>
</dbReference>
<dbReference type="Gene3D" id="3.40.50.12780">
    <property type="entry name" value="N-terminal domain of ligase-like"/>
    <property type="match status" value="1"/>
</dbReference>
<dbReference type="InterPro" id="IPR013120">
    <property type="entry name" value="FAR_NAD-bd"/>
</dbReference>
<feature type="domain" description="Carrier" evidence="11">
    <location>
        <begin position="3736"/>
        <end position="3821"/>
    </location>
</feature>
<evidence type="ECO:0000313" key="15">
    <source>
        <dbReference type="Proteomes" id="UP001265746"/>
    </source>
</evidence>
<dbReference type="SUPFAM" id="SSF47336">
    <property type="entry name" value="ACP-like"/>
    <property type="match status" value="2"/>
</dbReference>
<dbReference type="InterPro" id="IPR042099">
    <property type="entry name" value="ANL_N_sf"/>
</dbReference>
<evidence type="ECO:0000259" key="11">
    <source>
        <dbReference type="PROSITE" id="PS50075"/>
    </source>
</evidence>
<dbReference type="InterPro" id="IPR049900">
    <property type="entry name" value="PKS_mFAS_DH"/>
</dbReference>
<keyword evidence="5" id="KW-0808">Transferase</keyword>
<dbReference type="Pfam" id="PF08242">
    <property type="entry name" value="Methyltransf_12"/>
    <property type="match status" value="1"/>
</dbReference>
<feature type="domain" description="Ketosynthase family 3 (KS3)" evidence="12">
    <location>
        <begin position="13"/>
        <end position="456"/>
    </location>
</feature>
<dbReference type="PANTHER" id="PTHR43775:SF20">
    <property type="entry name" value="HYBRID PKS-NRPS SYNTHETASE APDA"/>
    <property type="match status" value="1"/>
</dbReference>
<dbReference type="GO" id="GO:0031177">
    <property type="term" value="F:phosphopantetheine binding"/>
    <property type="evidence" value="ECO:0007669"/>
    <property type="project" value="InterPro"/>
</dbReference>
<gene>
    <name evidence="14" type="ORF">N8I77_005409</name>
</gene>
<dbReference type="CDD" id="cd00833">
    <property type="entry name" value="PKS"/>
    <property type="match status" value="1"/>
</dbReference>
<evidence type="ECO:0000256" key="3">
    <source>
        <dbReference type="ARBA" id="ARBA00022598"/>
    </source>
</evidence>
<dbReference type="PROSITE" id="PS52019">
    <property type="entry name" value="PKS_MFAS_DH"/>
    <property type="match status" value="1"/>
</dbReference>
<feature type="region of interest" description="C-terminal hotdog fold" evidence="9">
    <location>
        <begin position="1160"/>
        <end position="1319"/>
    </location>
</feature>
<keyword evidence="3" id="KW-0436">Ligase</keyword>
<feature type="region of interest" description="Disordered" evidence="10">
    <location>
        <begin position="2515"/>
        <end position="2535"/>
    </location>
</feature>
<feature type="domain" description="PKS/mFAS DH" evidence="13">
    <location>
        <begin position="984"/>
        <end position="1319"/>
    </location>
</feature>
<dbReference type="InterPro" id="IPR036291">
    <property type="entry name" value="NAD(P)-bd_dom_sf"/>
</dbReference>
<dbReference type="Pfam" id="PF21089">
    <property type="entry name" value="PKS_DH_N"/>
    <property type="match status" value="1"/>
</dbReference>
<dbReference type="Pfam" id="PF00501">
    <property type="entry name" value="AMP-binding"/>
    <property type="match status" value="1"/>
</dbReference>
<dbReference type="InterPro" id="IPR013968">
    <property type="entry name" value="PKS_KR"/>
</dbReference>
<keyword evidence="4" id="KW-0489">Methyltransferase</keyword>
<dbReference type="InterPro" id="IPR023213">
    <property type="entry name" value="CAT-like_dom_sf"/>
</dbReference>
<dbReference type="SUPFAM" id="SSF53901">
    <property type="entry name" value="Thiolase-like"/>
    <property type="match status" value="1"/>
</dbReference>
<dbReference type="InterPro" id="IPR014030">
    <property type="entry name" value="Ketoacyl_synth_N"/>
</dbReference>
<dbReference type="Gene3D" id="3.30.559.30">
    <property type="entry name" value="Nonribosomal peptide synthetase, condensation domain"/>
    <property type="match status" value="1"/>
</dbReference>
<dbReference type="InterPro" id="IPR014031">
    <property type="entry name" value="Ketoacyl_synth_C"/>
</dbReference>
<dbReference type="PROSITE" id="PS00606">
    <property type="entry name" value="KS3_1"/>
    <property type="match status" value="1"/>
</dbReference>
<dbReference type="InterPro" id="IPR020845">
    <property type="entry name" value="AMP-binding_CS"/>
</dbReference>
<dbReference type="SMART" id="SM00823">
    <property type="entry name" value="PKS_PP"/>
    <property type="match status" value="2"/>
</dbReference>
<dbReference type="Gene3D" id="3.40.50.150">
    <property type="entry name" value="Vaccinia Virus protein VP39"/>
    <property type="match status" value="1"/>
</dbReference>
<dbReference type="GO" id="GO:0004315">
    <property type="term" value="F:3-oxoacyl-[acyl-carrier-protein] synthase activity"/>
    <property type="evidence" value="ECO:0007669"/>
    <property type="project" value="InterPro"/>
</dbReference>
<reference evidence="14" key="1">
    <citation type="submission" date="2023-06" db="EMBL/GenBank/DDBJ databases">
        <authorList>
            <person name="Noh H."/>
        </authorList>
    </citation>
    <scope>NUCLEOTIDE SEQUENCE</scope>
    <source>
        <strain evidence="14">DUCC20226</strain>
    </source>
</reference>
<organism evidence="14 15">
    <name type="scientific">Phomopsis amygdali</name>
    <name type="common">Fusicoccum amygdali</name>
    <dbReference type="NCBI Taxonomy" id="1214568"/>
    <lineage>
        <taxon>Eukaryota</taxon>
        <taxon>Fungi</taxon>
        <taxon>Dikarya</taxon>
        <taxon>Ascomycota</taxon>
        <taxon>Pezizomycotina</taxon>
        <taxon>Sordariomycetes</taxon>
        <taxon>Sordariomycetidae</taxon>
        <taxon>Diaporthales</taxon>
        <taxon>Diaporthaceae</taxon>
        <taxon>Diaporthe</taxon>
    </lineage>
</organism>
<feature type="region of interest" description="Disordered" evidence="10">
    <location>
        <begin position="2666"/>
        <end position="2690"/>
    </location>
</feature>
<dbReference type="SMART" id="SM00825">
    <property type="entry name" value="PKS_KS"/>
    <property type="match status" value="1"/>
</dbReference>
<dbReference type="InterPro" id="IPR014043">
    <property type="entry name" value="Acyl_transferase_dom"/>
</dbReference>
<keyword evidence="6" id="KW-0677">Repeat</keyword>
<evidence type="ECO:0000256" key="4">
    <source>
        <dbReference type="ARBA" id="ARBA00022603"/>
    </source>
</evidence>
<evidence type="ECO:0000259" key="13">
    <source>
        <dbReference type="PROSITE" id="PS52019"/>
    </source>
</evidence>
<dbReference type="Pfam" id="PF14765">
    <property type="entry name" value="PS-DH"/>
    <property type="match status" value="1"/>
</dbReference>
<keyword evidence="8" id="KW-0511">Multifunctional enzyme</keyword>
<evidence type="ECO:0000256" key="6">
    <source>
        <dbReference type="ARBA" id="ARBA00022737"/>
    </source>
</evidence>
<dbReference type="SUPFAM" id="SSF56801">
    <property type="entry name" value="Acetyl-CoA synthetase-like"/>
    <property type="match status" value="1"/>
</dbReference>
<dbReference type="InterPro" id="IPR013217">
    <property type="entry name" value="Methyltransf_12"/>
</dbReference>
<dbReference type="PROSITE" id="PS00455">
    <property type="entry name" value="AMP_BINDING"/>
    <property type="match status" value="1"/>
</dbReference>
<dbReference type="CDD" id="cd05930">
    <property type="entry name" value="A_NRPS"/>
    <property type="match status" value="1"/>
</dbReference>
<dbReference type="Pfam" id="PF00668">
    <property type="entry name" value="Condensation"/>
    <property type="match status" value="1"/>
</dbReference>
<keyword evidence="15" id="KW-1185">Reference proteome</keyword>
<dbReference type="InterPro" id="IPR016039">
    <property type="entry name" value="Thiolase-like"/>
</dbReference>
<dbReference type="PANTHER" id="PTHR43775">
    <property type="entry name" value="FATTY ACID SYNTHASE"/>
    <property type="match status" value="1"/>
</dbReference>
<evidence type="ECO:0000256" key="5">
    <source>
        <dbReference type="ARBA" id="ARBA00022679"/>
    </source>
</evidence>
<feature type="domain" description="Carrier" evidence="11">
    <location>
        <begin position="2553"/>
        <end position="2630"/>
    </location>
</feature>
<sequence>MGNMETGERDRTTEPIAIVGSGCRLPGGATSPSKLWDLLQDPRDVLSDISLKDRFETPGFHHENGDHHGSTNVTKCYLLEQDYRVFDHEFFGIHRREAEAMDPQQKLLLEVVYEAVEAAGYSMHDLQGSDTAVFVGQMTDDYRDVLFRDMEVIPQYAGTGSSRAILANRVSYFFDWHGPSVNIDTACSSSLVALHQAVQALRSGDSKVAIAAGSNVILGPETFVMESKLHMLSPSGRCRMWDADCKGYGRGEGQAVVVLKTLSQALADNDHIECLVRETSVNQDGRSQGLTVPNPKAQSALIKSTYAKCGLNPTRAEDCCQYFEAHGTGTAVGDPNEAEAIRDVFFPKEARRLVTDGDEKSRTLYVGSVKTVVGHTEGAAGLVAVLKASLALQNAQIPPNMHFEQLNSAVEPFYHPHLRIPTELQPWPKSESPAPRRASVNSFGFGGTNAHAILESWDEHTQLPSYVDGTGPVEPVPELQPALADCSLIILSAHTRDSLERSASELSKTLSSTASFLNLQDIARTLQSRRTELPVRAAFAAASRGNLVDKLDEFVAGHVGPDDSIAKEAVLVSPEWPIRVLGVFTGQGAQWPRMGACLFESSPDFRRSIRHLDESLADLPDGPSWSLADEMLKPEAVSRVHEAEIAQPLTTALQIALVDLLRACGVRLTAVVGHSSGEIAAAYCAGYLSAWDSIRVAFYRGLHSYLARSPNGDQPGSMMAVSMGFDEATEFCRSVVYRGRISVAASNAPASVTLSGDSDAIREAKAELDSREVFARILKVNKAYHSHHMQPCAPEYLKSLSQCDVQPQRTSVDGECTWYSGVHGTDGRSINISHALGGQYWADNLIKPVLFHEAVGRAAREGEHCYDLVLEVGPHPALQGPVKNALKSLTGASLPYLGLLSRMSDDRIAFSDALGSIWAKFRTAPGSTPVVQWKAFRGAVLGENISQQPRPVKNLPTYSWNHSDSLYFESRQSKRWRAYSRPRHPLLGKATIHGGATSHGSMSITWRNILKVNEIAWLNGHRFQQQVIFPAAGYVCMAVEAAAALVEEVEPGNMPLSACPVELTDLRFHSAVTLDDNSSTGVEMTFIVTVVHRDPVRRTIVADYACYSGDTAARPGEASIKEVGSTMLVFSARATVNLQDTGQTVSTPLLPGRAAPELPLSSVDTTRFYSWASSIGLQYSGDFLVESIQRRRNLATVIVGRPDRQDESGTLRLYPPTLDAAFHGIFAAFSFPGDLRMTGAYLPTGIDRVLVDLASTITCNCQGIQRDDDKNRLLADCYVRQSSAAVISGDVDLFCASCKRHEVQIEGVSISRISPPTRQDDRALFARTVWDRDVASCGLEIQHETEDRARYRAHLNEISDRTAYFYLRKLCDEFSRDDIAAMEWHFRCLMEWALDFLKPAVEAGRHPRIRTEWAYDTVEDIEGWRQQYSDRIEMKIIHAVGQVLPLALRDSISPSSTKPALVLDTLMSDNMLGQLYHHAESFWQANHLVGTAVGHLAHRYPHMRILELGAGTGAATATAIPRLNDQFASYTFTDISAAFFHEAKTNFGNGVGGDKMRFASLDLESNPRDQGFEDHSFDLIIASNVLHATKSLIQSLSYCRQLLRPGGFLILDEVTSDTVWGPFIVSALPGWWLGLEGDGRAHGPLVSESRWHQLLKDTGFSGVDHVVRDTQDDSSYMFSVIISQATDYHVDFLRAPLKLPAAEADQVNQPNVAHLNCELGDLVVIGGRNSGGQIALEMSSSLEPFARSTTLLNGWETLEAQAMENATGNANIDHIIKPGSTIVCLSELEQEEAAIFTALSASRLGALQTMFRDASYVFWVTRCRAENPQASVSVGLGRTMMCESPHLRFLFVDIDDVSASSCPSSTSFAEMLLRMVFLDGLENQGILWSNETEVTIRKGLIYIPRIKSHDRLNSRLASARRVVSEDVAVDSIASKFPVELDVDHDGRVEIREAITAVNSSIGGDVPITQFTSCCSSMFAFSSNDGAIPAYLCMGFVTNRPDQMIIALSPTNSSLCAVGPEQWQSIDCKRLEQEPVNVLRHILAVLWCESLFSSISGTLWLHEAPDDLASLAKAVGRTQGKDIFLSTCSASRAATSSGSLTFLHPRSTNRSIEDIIPSKIVRLCFLGPDGSEDALALRNTLLRYNTIAESNITTSYRNFSKARTVPLNLGSSRIMEILARESGSPCIHHQNDTSLRPASIDISMLKSISGNQDITSVLNWPAMTTSTTSLSTDVVSVRLHPLTSSPRPLFSANRTYLLVGLAGDVGMSLIEWMSTQGARYFALVSRNPRLNAAVLRHLTKLGVNIQTWALDVADKEALGRAHKEMIAQMPPIAGLANGAMVLRDRPFENMTIQDFEVAMRPKALGTQNLDELFYTDENLEFFVLFGSATCIAGNGGQANYSAANMHMAALAERRRRRGLASSVIYLGTILGVGHVARALEIGGKSHRIESQLQRNSSMPISEDDLHTTFAEAVFCGRPNSGMEADIIVGLGDGKEASWRAIPRFSSWISYLSDRSKAGWGNSEDPQSEKTSPHMPRQGSLQQQIIAALVSSQTEAAALLEEAFTAKLGIILQMDTAKTDKTLPLVGLGIDSLVAIELRSWILKELGVNIPILKMLSGVSLTDICNEILSRIPETQQISTAVIDAKIGHDGTETSLAMPVELLPQCQPFHDKDGDSTSQSGPPSDTKSLSISQQDIPASPVTACFSPAPKPSFESPDVSPYVRVGDMSPAQARLYFLHQYLEDKSAYNIGYVGKYKGILDIDRLERALWDVCSIHESLRTCYFLDETSHSAVQAVLKSPIPGFQHRVIEDASEVTREIDHQKRLVLDIENGHVVKVTVLSLSPFDHYVIFLHHHIAVDGIGWFLFLKQLDQAYMGKTLAPPAQQSIDMSAKQKLQAADVQRELAFWGEMHKGPHEPLPLFAFSNVKNRQVLKRYETETVDMELDPDLARRIRQSAAALGVTSFHWFLAALAVFIKRCIQVDDFSIGIVDANRPDPEDIATMGYFLNMLPLRFDLRSQHKKATEAIRFDHLLQECRKMVLESLAHVRAPFDTILDHLRISRSGSHHPIFQVALDYRQGYSAEDKFADGMIQWDAEKSLTARNPNDIFINVTQASGGRTYIHWTTQKYMYSASDGRMMMTWYTRILDALSRDPSMMIANCPIATEADLRCSFELGSGKHVEAPPGWGTGTGTLIHQVDKAAHKYSNDTALIGHDGTKLTYAQMMSKVYHITQRLTQSLIRQGINPDESSLGNVVVGTLIHPTSEYVCTVLAILRLGLVCIGLDLRNPEERLDTMLSDCRPKVLICHTPTKDQAYRHASPLSAEVLDLDSVSEAYIEDAILENRSTLDQAAVILYTSGSTGVPKGVLLSHNNLHSHIMANTSLFRINRDDVILHQTSPGFDFCLDQIFHALGNGGTLVVVSREGRCDPSHIAELMLEHGVTFTVGCPSEYLALLNYGLPILRKCTKWRVAFSGGEKLTYQLRKGFQRLQLEQLQFVNVYGPTEVTIAVGRGEVPYRTDKDLEVTGDFLFPMPKYSVLVVDEDMKPLPIGFPGEVLIAGEGVALGYLNRPKETELRFINIPNPFEPASTPGRAETNIRVYRSGDYGRLLPDTSINLLGRINEGQVKIRGMRVELDEVANVMIRESAGALTAAAVSFRTKPFERLVAFIVFDAEFDQERRIELGERLRTNLPLPSHMCPSLVVSVKELPRNINGKLDRGAIDNLPLPTQPADNQNDGNGEGGRILTNAESRMRDVWLDVLGADESDADIQLPVAIDPDSDFFQVGGNSMLAIKLRALVRRTFRVSMTLPELFQLRTLGSMAARVASHTVERNQAQIRARDTDWAAEVAVLLEGLSSYTSQPGGASPALPCGSKYQVLLTGATGFLGTHILRQLVSDPRVAKVHCVALRPGRHVGVISDKIIEHRGDLGEPLLGLSEQVFSEFSRKVNLLIHNGAHVSFLEPYTGGLRAANVLSTQALCMMALVRRVPLHFVSTASVAGVLPRDTGGLGEARILGPVSVTESLAFASEESLAHLDGYTLSKWVSEALLERAASGYGLPAYVHRAASLVGLGAPEHDVIGALFRYSNILRAVPQITSGLKVRGAFDLVPVERVAGELVNIALNSVSSCASTTSASLPTSFVHHCNDIKLSPDRFLEYMEGTYGYEFAEMAVHDWIGAAKQKGLDGVLFEYFSGIVRDDGELYLPLLSTR</sequence>
<dbReference type="GO" id="GO:0009403">
    <property type="term" value="P:toxin biosynthetic process"/>
    <property type="evidence" value="ECO:0007669"/>
    <property type="project" value="UniProtKB-ARBA"/>
</dbReference>
<dbReference type="GO" id="GO:0016491">
    <property type="term" value="F:oxidoreductase activity"/>
    <property type="evidence" value="ECO:0007669"/>
    <property type="project" value="UniProtKB-KW"/>
</dbReference>
<dbReference type="CDD" id="cd19532">
    <property type="entry name" value="C_PKS-NRPS"/>
    <property type="match status" value="1"/>
</dbReference>
<dbReference type="GO" id="GO:0032259">
    <property type="term" value="P:methylation"/>
    <property type="evidence" value="ECO:0007669"/>
    <property type="project" value="UniProtKB-KW"/>
</dbReference>
<dbReference type="Pfam" id="PF16197">
    <property type="entry name" value="KAsynt_C_assoc"/>
    <property type="match status" value="1"/>
</dbReference>
<dbReference type="InterPro" id="IPR001242">
    <property type="entry name" value="Condensation_dom"/>
</dbReference>
<dbReference type="InterPro" id="IPR020806">
    <property type="entry name" value="PKS_PP-bd"/>
</dbReference>
<keyword evidence="1" id="KW-0596">Phosphopantetheine</keyword>
<dbReference type="SMART" id="SM00826">
    <property type="entry name" value="PKS_DH"/>
    <property type="match status" value="1"/>
</dbReference>
<dbReference type="Gene3D" id="3.40.47.10">
    <property type="match status" value="1"/>
</dbReference>
<dbReference type="InterPro" id="IPR049552">
    <property type="entry name" value="PKS_DH_N"/>
</dbReference>
<dbReference type="Gene3D" id="3.30.300.30">
    <property type="match status" value="1"/>
</dbReference>
<evidence type="ECO:0000256" key="10">
    <source>
        <dbReference type="SAM" id="MobiDB-lite"/>
    </source>
</evidence>
<dbReference type="InterPro" id="IPR057326">
    <property type="entry name" value="KR_dom"/>
</dbReference>
<feature type="active site" description="Proton acceptor; for dehydratase activity" evidence="9">
    <location>
        <position position="1021"/>
    </location>
</feature>
<dbReference type="InterPro" id="IPR000873">
    <property type="entry name" value="AMP-dep_synth/lig_dom"/>
</dbReference>
<accession>A0AAD9SFW1</accession>
<evidence type="ECO:0000256" key="9">
    <source>
        <dbReference type="PROSITE-ProRule" id="PRU01363"/>
    </source>
</evidence>